<evidence type="ECO:0000313" key="1">
    <source>
        <dbReference type="EMBL" id="MFD0890623.1"/>
    </source>
</evidence>
<evidence type="ECO:0000313" key="2">
    <source>
        <dbReference type="Proteomes" id="UP001597024"/>
    </source>
</evidence>
<sequence>SLLAGEPFRWVAPEILRPGDPVPARRRLLLWGERHIRLPHVVLWQGDRVVARRRVWWPVAPGRVFRVPTDMLSAVDPRGGPVLVTAEP</sequence>
<accession>A0ABW3E3G9</accession>
<gene>
    <name evidence="1" type="ORF">ACFQ08_39275</name>
</gene>
<dbReference type="EMBL" id="JBHTHX010002570">
    <property type="protein sequence ID" value="MFD0890623.1"/>
    <property type="molecule type" value="Genomic_DNA"/>
</dbReference>
<dbReference type="Proteomes" id="UP001597024">
    <property type="component" value="Unassembled WGS sequence"/>
</dbReference>
<keyword evidence="2" id="KW-1185">Reference proteome</keyword>
<reference evidence="2" key="1">
    <citation type="journal article" date="2019" name="Int. J. Syst. Evol. Microbiol.">
        <title>The Global Catalogue of Microorganisms (GCM) 10K type strain sequencing project: providing services to taxonomists for standard genome sequencing and annotation.</title>
        <authorList>
            <consortium name="The Broad Institute Genomics Platform"/>
            <consortium name="The Broad Institute Genome Sequencing Center for Infectious Disease"/>
            <person name="Wu L."/>
            <person name="Ma J."/>
        </authorList>
    </citation>
    <scope>NUCLEOTIDE SEQUENCE [LARGE SCALE GENOMIC DNA]</scope>
    <source>
        <strain evidence="2">CCUG 62974</strain>
    </source>
</reference>
<feature type="non-terminal residue" evidence="1">
    <location>
        <position position="1"/>
    </location>
</feature>
<protein>
    <submittedName>
        <fullName evidence="1">Pyridine nucleotide-disulfide oxidoreductase</fullName>
    </submittedName>
</protein>
<proteinExistence type="predicted"/>
<organism evidence="1 2">
    <name type="scientific">Streptosporangium algeriense</name>
    <dbReference type="NCBI Taxonomy" id="1682748"/>
    <lineage>
        <taxon>Bacteria</taxon>
        <taxon>Bacillati</taxon>
        <taxon>Actinomycetota</taxon>
        <taxon>Actinomycetes</taxon>
        <taxon>Streptosporangiales</taxon>
        <taxon>Streptosporangiaceae</taxon>
        <taxon>Streptosporangium</taxon>
    </lineage>
</organism>
<name>A0ABW3E3G9_9ACTN</name>
<comment type="caution">
    <text evidence="1">The sequence shown here is derived from an EMBL/GenBank/DDBJ whole genome shotgun (WGS) entry which is preliminary data.</text>
</comment>